<organism evidence="1 2">
    <name type="scientific">Naganishia vaughanmartiniae</name>
    <dbReference type="NCBI Taxonomy" id="1424756"/>
    <lineage>
        <taxon>Eukaryota</taxon>
        <taxon>Fungi</taxon>
        <taxon>Dikarya</taxon>
        <taxon>Basidiomycota</taxon>
        <taxon>Agaricomycotina</taxon>
        <taxon>Tremellomycetes</taxon>
        <taxon>Filobasidiales</taxon>
        <taxon>Filobasidiaceae</taxon>
        <taxon>Naganishia</taxon>
    </lineage>
</organism>
<reference evidence="1" key="1">
    <citation type="submission" date="2023-04" db="EMBL/GenBank/DDBJ databases">
        <title>Draft Genome sequencing of Naganishia species isolated from polar environments using Oxford Nanopore Technology.</title>
        <authorList>
            <person name="Leo P."/>
            <person name="Venkateswaran K."/>
        </authorList>
    </citation>
    <scope>NUCLEOTIDE SEQUENCE</scope>
    <source>
        <strain evidence="1">MNA-CCFEE 5425</strain>
    </source>
</reference>
<sequence>MRHDQPADNGWFTSNSVTSSVMSSGPAATESAGAFSSWKSFSTLVMKAFTSSAPIATILTEHSQTTKTDNAGPIPSASASPAASYVRLETEAPHSTDSPSRTNDGNRQQQPTETGHDEEAYLHYDAIANILFINQSLSADDHATFEPLFAIHGKKNIAINGTEGTIALENALLFRIGGSAPLPALVTEAKRVGGFRLGPRIRSYQLEWVINKVYQTQKLPEICLPTFVHRSRLSDIVQKIQGTFEKVELTMRSLKDIEQRNNDETLRLQQNNEKLEAEIEHIIEIKAQLNVKEEYLMQWEANLEGVLEPYLDIILIESCLIAFLIFLLFKHDPFITSIRTRLRRSKAMASSGPRNAPATPQDPRSRSCLSRIVSSCRRFNFTAVLHYYIPTMSTITRSPVAYVISVISLFHFVKLTPAMKTATKWVKKLFYLRLWESNKTEATSSVQSRGKKGAARKPTSRRLRRTMRRLTYWLTTSFKGLVSLLHLDLLIATFFQFAYQRFKILIGIRDTTPKRSGRKTTSKNSKLDTWEQATSTATQRLTRYLTSLELLVHVHKSVLVMKTAVKWLKMSFSLRPWPQTKSGPASVVCAAMSDRKSEEKDVSAIKNETPATTSAVEPPASSDVVVSGKVVPDVIAEAAEAMHEGVARMSFERDADANNSTTSDGTSNETTGEDTASTKGTSPTSSPPPDDSTWTEVVSKKRTKVGAASTTSLSAAKTPSSKQATAPVLSATKKQQRKKGTRRSATSAATPANNAEVSGNASVSIPYAKDVSPLASGTKDTETLQSANTLTNLFVSQGTLESRQDTSVTPQSNSPRSPSEFPLRHSTLAQNSFQSRSTEADFDRAFGGIRLKMSGCLPESERVALRNALLSLNGEAGVDLNVEAGVDENVEAGVDGDVEAGVDGDVDAATPGTVSWADVEEDTVWETKDVWANSRSKLDELD</sequence>
<keyword evidence="2" id="KW-1185">Reference proteome</keyword>
<accession>A0ACC2WZE0</accession>
<dbReference type="EMBL" id="JASBWU010000013">
    <property type="protein sequence ID" value="KAJ9117007.1"/>
    <property type="molecule type" value="Genomic_DNA"/>
</dbReference>
<evidence type="ECO:0000313" key="1">
    <source>
        <dbReference type="EMBL" id="KAJ9117007.1"/>
    </source>
</evidence>
<evidence type="ECO:0000313" key="2">
    <source>
        <dbReference type="Proteomes" id="UP001243375"/>
    </source>
</evidence>
<comment type="caution">
    <text evidence="1">The sequence shown here is derived from an EMBL/GenBank/DDBJ whole genome shotgun (WGS) entry which is preliminary data.</text>
</comment>
<name>A0ACC2WZE0_9TREE</name>
<protein>
    <submittedName>
        <fullName evidence="1">Uncharacterized protein</fullName>
    </submittedName>
</protein>
<dbReference type="Proteomes" id="UP001243375">
    <property type="component" value="Unassembled WGS sequence"/>
</dbReference>
<proteinExistence type="predicted"/>
<gene>
    <name evidence="1" type="ORF">QFC22_004665</name>
</gene>